<keyword evidence="11" id="KW-0539">Nucleus</keyword>
<keyword evidence="13" id="KW-0175">Coiled coil</keyword>
<evidence type="ECO:0000256" key="5">
    <source>
        <dbReference type="ARBA" id="ARBA00022723"/>
    </source>
</evidence>
<evidence type="ECO:0000256" key="8">
    <source>
        <dbReference type="ARBA" id="ARBA00023015"/>
    </source>
</evidence>
<dbReference type="Pfam" id="PF01585">
    <property type="entry name" value="G-patch"/>
    <property type="match status" value="1"/>
</dbReference>
<keyword evidence="7 12" id="KW-0862">Zinc</keyword>
<dbReference type="PANTHER" id="PTHR46297:SF1">
    <property type="entry name" value="ZINC FINGER CCCH-TYPE WITH G PATCH DOMAIN-CONTAINING PROTEIN"/>
    <property type="match status" value="1"/>
</dbReference>
<comment type="subcellular location">
    <subcellularLocation>
        <location evidence="2">Nucleus</location>
    </subcellularLocation>
</comment>
<feature type="domain" description="G-patch" evidence="16">
    <location>
        <begin position="320"/>
        <end position="351"/>
    </location>
</feature>
<evidence type="ECO:0000259" key="16">
    <source>
        <dbReference type="PROSITE" id="PS50174"/>
    </source>
</evidence>
<dbReference type="PANTHER" id="PTHR46297">
    <property type="entry name" value="ZINC FINGER CCCH-TYPE WITH G PATCH DOMAIN-CONTAINING PROTEIN"/>
    <property type="match status" value="1"/>
</dbReference>
<evidence type="ECO:0000313" key="18">
    <source>
        <dbReference type="Proteomes" id="UP000614350"/>
    </source>
</evidence>
<evidence type="ECO:0000256" key="4">
    <source>
        <dbReference type="ARBA" id="ARBA00022491"/>
    </source>
</evidence>
<feature type="coiled-coil region" evidence="13">
    <location>
        <begin position="27"/>
        <end position="61"/>
    </location>
</feature>
<evidence type="ECO:0000313" key="17">
    <source>
        <dbReference type="EMBL" id="KAF7400617.1"/>
    </source>
</evidence>
<comment type="caution">
    <text evidence="17">The sequence shown here is derived from an EMBL/GenBank/DDBJ whole genome shotgun (WGS) entry which is preliminary data.</text>
</comment>
<evidence type="ECO:0000256" key="14">
    <source>
        <dbReference type="SAM" id="MobiDB-lite"/>
    </source>
</evidence>
<dbReference type="Proteomes" id="UP000614350">
    <property type="component" value="Unassembled WGS sequence"/>
</dbReference>
<dbReference type="CDD" id="cd20384">
    <property type="entry name" value="Tudor_ZGPAT"/>
    <property type="match status" value="1"/>
</dbReference>
<dbReference type="InterPro" id="IPR000467">
    <property type="entry name" value="G_patch_dom"/>
</dbReference>
<evidence type="ECO:0000256" key="12">
    <source>
        <dbReference type="PROSITE-ProRule" id="PRU00723"/>
    </source>
</evidence>
<evidence type="ECO:0000256" key="1">
    <source>
        <dbReference type="ARBA" id="ARBA00004062"/>
    </source>
</evidence>
<dbReference type="AlphaFoldDB" id="A0A834K750"/>
<name>A0A834K750_VESVU</name>
<keyword evidence="5 12" id="KW-0479">Metal-binding</keyword>
<comment type="function">
    <text evidence="1">Transcription repressor.</text>
</comment>
<keyword evidence="8" id="KW-0805">Transcription regulation</keyword>
<evidence type="ECO:0000256" key="2">
    <source>
        <dbReference type="ARBA" id="ARBA00004123"/>
    </source>
</evidence>
<dbReference type="GO" id="GO:0001227">
    <property type="term" value="F:DNA-binding transcription repressor activity, RNA polymerase II-specific"/>
    <property type="evidence" value="ECO:0007669"/>
    <property type="project" value="TreeGrafter"/>
</dbReference>
<proteinExistence type="predicted"/>
<feature type="compositionally biased region" description="Acidic residues" evidence="14">
    <location>
        <begin position="276"/>
        <end position="290"/>
    </location>
</feature>
<reference evidence="17" key="1">
    <citation type="journal article" date="2020" name="G3 (Bethesda)">
        <title>High-Quality Assemblies for Three Invasive Social Wasps from the &lt;i&gt;Vespula&lt;/i&gt; Genus.</title>
        <authorList>
            <person name="Harrop T.W.R."/>
            <person name="Guhlin J."/>
            <person name="McLaughlin G.M."/>
            <person name="Permina E."/>
            <person name="Stockwell P."/>
            <person name="Gilligan J."/>
            <person name="Le Lec M.F."/>
            <person name="Gruber M.A.M."/>
            <person name="Quinn O."/>
            <person name="Lovegrove M."/>
            <person name="Duncan E.J."/>
            <person name="Remnant E.J."/>
            <person name="Van Eeckhoven J."/>
            <person name="Graham B."/>
            <person name="Knapp R.A."/>
            <person name="Langford K.W."/>
            <person name="Kronenberg Z."/>
            <person name="Press M.O."/>
            <person name="Eacker S.M."/>
            <person name="Wilson-Rankin E.E."/>
            <person name="Purcell J."/>
            <person name="Lester P.J."/>
            <person name="Dearden P.K."/>
        </authorList>
    </citation>
    <scope>NUCLEOTIDE SEQUENCE</scope>
    <source>
        <strain evidence="17">Marl-1</strain>
    </source>
</reference>
<dbReference type="Gene3D" id="2.30.30.1190">
    <property type="match status" value="1"/>
</dbReference>
<feature type="zinc finger region" description="C3H1-type" evidence="12">
    <location>
        <begin position="176"/>
        <end position="204"/>
    </location>
</feature>
<gene>
    <name evidence="17" type="ORF">HZH66_005801</name>
</gene>
<organism evidence="17 18">
    <name type="scientific">Vespula vulgaris</name>
    <name type="common">Yellow jacket</name>
    <name type="synonym">Wasp</name>
    <dbReference type="NCBI Taxonomy" id="7454"/>
    <lineage>
        <taxon>Eukaryota</taxon>
        <taxon>Metazoa</taxon>
        <taxon>Ecdysozoa</taxon>
        <taxon>Arthropoda</taxon>
        <taxon>Hexapoda</taxon>
        <taxon>Insecta</taxon>
        <taxon>Pterygota</taxon>
        <taxon>Neoptera</taxon>
        <taxon>Endopterygota</taxon>
        <taxon>Hymenoptera</taxon>
        <taxon>Apocrita</taxon>
        <taxon>Aculeata</taxon>
        <taxon>Vespoidea</taxon>
        <taxon>Vespidae</taxon>
        <taxon>Vespinae</taxon>
        <taxon>Vespula</taxon>
    </lineage>
</organism>
<keyword evidence="6 12" id="KW-0863">Zinc-finger</keyword>
<evidence type="ECO:0000259" key="15">
    <source>
        <dbReference type="PROSITE" id="PS50103"/>
    </source>
</evidence>
<evidence type="ECO:0000256" key="9">
    <source>
        <dbReference type="ARBA" id="ARBA00023125"/>
    </source>
</evidence>
<dbReference type="GO" id="GO:0000978">
    <property type="term" value="F:RNA polymerase II cis-regulatory region sequence-specific DNA binding"/>
    <property type="evidence" value="ECO:0007669"/>
    <property type="project" value="TreeGrafter"/>
</dbReference>
<evidence type="ECO:0000256" key="7">
    <source>
        <dbReference type="ARBA" id="ARBA00022833"/>
    </source>
</evidence>
<dbReference type="SMART" id="SM00443">
    <property type="entry name" value="G_patch"/>
    <property type="match status" value="1"/>
</dbReference>
<evidence type="ECO:0000256" key="10">
    <source>
        <dbReference type="ARBA" id="ARBA00023163"/>
    </source>
</evidence>
<feature type="region of interest" description="Disordered" evidence="14">
    <location>
        <begin position="276"/>
        <end position="296"/>
    </location>
</feature>
<dbReference type="EMBL" id="JACSEA010000005">
    <property type="protein sequence ID" value="KAF7400617.1"/>
    <property type="molecule type" value="Genomic_DNA"/>
</dbReference>
<dbReference type="PROSITE" id="PS50174">
    <property type="entry name" value="G_PATCH"/>
    <property type="match status" value="1"/>
</dbReference>
<keyword evidence="4" id="KW-0678">Repressor</keyword>
<accession>A0A834K750</accession>
<evidence type="ECO:0000256" key="3">
    <source>
        <dbReference type="ARBA" id="ARBA00022414"/>
    </source>
</evidence>
<evidence type="ECO:0000256" key="6">
    <source>
        <dbReference type="ARBA" id="ARBA00022771"/>
    </source>
</evidence>
<evidence type="ECO:0000256" key="11">
    <source>
        <dbReference type="ARBA" id="ARBA00023242"/>
    </source>
</evidence>
<keyword evidence="10" id="KW-0804">Transcription</keyword>
<dbReference type="GO" id="GO:0005634">
    <property type="term" value="C:nucleus"/>
    <property type="evidence" value="ECO:0007669"/>
    <property type="project" value="UniProtKB-SubCell"/>
</dbReference>
<keyword evidence="9" id="KW-0238">DNA-binding</keyword>
<dbReference type="InterPro" id="IPR000571">
    <property type="entry name" value="Znf_CCCH"/>
</dbReference>
<keyword evidence="18" id="KW-1185">Reference proteome</keyword>
<feature type="domain" description="C3H1-type" evidence="15">
    <location>
        <begin position="176"/>
        <end position="204"/>
    </location>
</feature>
<protein>
    <recommendedName>
        <fullName evidence="3">Zinc finger CCCH-type with G patch domain-containing protein</fullName>
    </recommendedName>
</protein>
<sequence>MTDVRTLKEAIIQYEFQLSQIVSALSMETEESDKNDLLNLKSNLQELIDLTKENLEKLEGIGRAESPDIIEISDGKENDKTDPLANEYALFKAEIEDCSNNSKNIEQSSDAADAWNDIEDELKQLEGMKCRARLNSSWDNSGYHNAMICSVDRSTNPSLKSMHEIKVRVLFINPTYKEMLPCPYFFDGNCKFSDDQCHFSHGEIVSFSNLQEYKEPKYENIKTGNRVLVKQNNNLWYRSVVIKLPDEIEEVFRVKLEAKGDIAEVALQDLVPLDSTDSEISDASDDSETDNNEKDYTTEKLIDKSLLTSPSILGHWEKHTRGIGSKLMEKMGYVRGTGLGKRADGRIEPIEPVILPAGRSLDHCMELREIAGNDKNLFSAEFKMRKKQQKLEQQRQREYEREKKNEQNNIFNFLNTTLNATLVENKNKDVASTSKSKCNVKTESNWNLNVANFQIGEGISRLERESLKLKNSMTRHSKDSAPYKNILAQYNQKQKELTELRTCEKNIIAEQTQRKNKAKLSIF</sequence>
<evidence type="ECO:0000256" key="13">
    <source>
        <dbReference type="SAM" id="Coils"/>
    </source>
</evidence>
<dbReference type="PROSITE" id="PS50103">
    <property type="entry name" value="ZF_C3H1"/>
    <property type="match status" value="1"/>
</dbReference>
<dbReference type="GO" id="GO:0008270">
    <property type="term" value="F:zinc ion binding"/>
    <property type="evidence" value="ECO:0007669"/>
    <property type="project" value="UniProtKB-KW"/>
</dbReference>